<name>A0A8H2WR54_9AGAM</name>
<evidence type="ECO:0000259" key="3">
    <source>
        <dbReference type="PROSITE" id="PS50048"/>
    </source>
</evidence>
<dbReference type="PANTHER" id="PTHR37534:SF46">
    <property type="entry name" value="ZN(II)2CYS6 TRANSCRIPTION FACTOR (EUROFUNG)"/>
    <property type="match status" value="1"/>
</dbReference>
<organism evidence="4 5">
    <name type="scientific">Rhizoctonia solani</name>
    <dbReference type="NCBI Taxonomy" id="456999"/>
    <lineage>
        <taxon>Eukaryota</taxon>
        <taxon>Fungi</taxon>
        <taxon>Dikarya</taxon>
        <taxon>Basidiomycota</taxon>
        <taxon>Agaricomycotina</taxon>
        <taxon>Agaricomycetes</taxon>
        <taxon>Cantharellales</taxon>
        <taxon>Ceratobasidiaceae</taxon>
        <taxon>Rhizoctonia</taxon>
    </lineage>
</organism>
<dbReference type="GO" id="GO:0008270">
    <property type="term" value="F:zinc ion binding"/>
    <property type="evidence" value="ECO:0007669"/>
    <property type="project" value="InterPro"/>
</dbReference>
<protein>
    <recommendedName>
        <fullName evidence="3">Zn(2)-C6 fungal-type domain-containing protein</fullName>
    </recommendedName>
</protein>
<gene>
    <name evidence="4" type="ORF">RDB_LOCUS34307</name>
</gene>
<feature type="domain" description="Zn(2)-C6 fungal-type" evidence="3">
    <location>
        <begin position="12"/>
        <end position="40"/>
    </location>
</feature>
<dbReference type="PROSITE" id="PS50048">
    <property type="entry name" value="ZN2_CY6_FUNGAL_2"/>
    <property type="match status" value="1"/>
</dbReference>
<dbReference type="Proteomes" id="UP000663843">
    <property type="component" value="Unassembled WGS sequence"/>
</dbReference>
<dbReference type="SUPFAM" id="SSF57701">
    <property type="entry name" value="Zn2/Cys6 DNA-binding domain"/>
    <property type="match status" value="1"/>
</dbReference>
<comment type="subcellular location">
    <subcellularLocation>
        <location evidence="1">Nucleus</location>
    </subcellularLocation>
</comment>
<comment type="caution">
    <text evidence="4">The sequence shown here is derived from an EMBL/GenBank/DDBJ whole genome shotgun (WGS) entry which is preliminary data.</text>
</comment>
<accession>A0A8H2WR54</accession>
<dbReference type="Pfam" id="PF11951">
    <property type="entry name" value="Fungal_trans_2"/>
    <property type="match status" value="1"/>
</dbReference>
<dbReference type="InterPro" id="IPR001138">
    <property type="entry name" value="Zn2Cys6_DnaBD"/>
</dbReference>
<sequence>MSDNIPLRSNTGCLTCKTRRKKCDETKPKCLRCQRLGVECPGYIYVPYKNRRVQKLRTLPAPPRMDIPLFRGSPVEPYHGPPSYPYYPSTLSDYTPQYPSGTLDFQGELGYLQSGATTTDNIDISSVDNPMPAGDLAPLTRPDLLDFNSSQTHYPMLGDLSRLSSPSASMTPGQASLFQDLLSLGYHQDSHPPISSHNSSLPSISPLPTQISLDEISDETEDDDPEDAITIISYMPTLDPNVESNTLPFILQNYATWVTRRSFEPLKLTNISRKFVFSHFEASFESRWTLVLLANIGGTIGRTGGLEQTQMPLLSALHDSVYRRITSAGNRDESAKALDLALEAIWMHFFVSPIPQAEKLRRAVAPIFRRLHPGPLVNLDTLKDQPFCLRFYAYVDILLGGLTGFPMTFRYYASPALEEPQFETSAHWIVGVPDRLIVLFARMHALREDGSLPSPELVSELEGVIRRFKPVLSESTNSFLCVTRMMVQECWRQVAYIYLYMGVCGESSEGYHVKRAMKQFMTLVKGTKPGRFPDEYLGITYMMVAPAARLPQDRQILISRLVGQYGRNRESGIADNLKIIEDYWARAGAEARPVVWSDLIISRIRVVGM</sequence>
<dbReference type="InterPro" id="IPR021858">
    <property type="entry name" value="Fun_TF"/>
</dbReference>
<dbReference type="GO" id="GO:0000981">
    <property type="term" value="F:DNA-binding transcription factor activity, RNA polymerase II-specific"/>
    <property type="evidence" value="ECO:0007669"/>
    <property type="project" value="InterPro"/>
</dbReference>
<dbReference type="Pfam" id="PF00172">
    <property type="entry name" value="Zn_clus"/>
    <property type="match status" value="1"/>
</dbReference>
<evidence type="ECO:0000313" key="4">
    <source>
        <dbReference type="EMBL" id="CAE6397341.1"/>
    </source>
</evidence>
<keyword evidence="2" id="KW-0539">Nucleus</keyword>
<dbReference type="PROSITE" id="PS00463">
    <property type="entry name" value="ZN2_CY6_FUNGAL_1"/>
    <property type="match status" value="1"/>
</dbReference>
<dbReference type="SMART" id="SM00066">
    <property type="entry name" value="GAL4"/>
    <property type="match status" value="1"/>
</dbReference>
<proteinExistence type="predicted"/>
<dbReference type="InterPro" id="IPR036864">
    <property type="entry name" value="Zn2-C6_fun-type_DNA-bd_sf"/>
</dbReference>
<evidence type="ECO:0000256" key="1">
    <source>
        <dbReference type="ARBA" id="ARBA00004123"/>
    </source>
</evidence>
<dbReference type="AlphaFoldDB" id="A0A8H2WR54"/>
<dbReference type="CDD" id="cd00067">
    <property type="entry name" value="GAL4"/>
    <property type="match status" value="1"/>
</dbReference>
<evidence type="ECO:0000256" key="2">
    <source>
        <dbReference type="ARBA" id="ARBA00023242"/>
    </source>
</evidence>
<dbReference type="GO" id="GO:0005634">
    <property type="term" value="C:nucleus"/>
    <property type="evidence" value="ECO:0007669"/>
    <property type="project" value="UniProtKB-SubCell"/>
</dbReference>
<dbReference type="EMBL" id="CAJMWT010001383">
    <property type="protein sequence ID" value="CAE6397341.1"/>
    <property type="molecule type" value="Genomic_DNA"/>
</dbReference>
<dbReference type="Gene3D" id="4.10.240.10">
    <property type="entry name" value="Zn(2)-C6 fungal-type DNA-binding domain"/>
    <property type="match status" value="1"/>
</dbReference>
<dbReference type="OrthoDB" id="10261904at2759"/>
<dbReference type="PANTHER" id="PTHR37534">
    <property type="entry name" value="TRANSCRIPTIONAL ACTIVATOR PROTEIN UGA3"/>
    <property type="match status" value="1"/>
</dbReference>
<reference evidence="4" key="1">
    <citation type="submission" date="2021-01" db="EMBL/GenBank/DDBJ databases">
        <authorList>
            <person name="Kaushik A."/>
        </authorList>
    </citation>
    <scope>NUCLEOTIDE SEQUENCE</scope>
    <source>
        <strain evidence="4">AG2-2IIIB</strain>
    </source>
</reference>
<evidence type="ECO:0000313" key="5">
    <source>
        <dbReference type="Proteomes" id="UP000663843"/>
    </source>
</evidence>